<proteinExistence type="predicted"/>
<gene>
    <name evidence="1" type="ORF">F4556_005634</name>
</gene>
<dbReference type="AlphaFoldDB" id="A0A7W7WKW2"/>
<accession>A0A7W7WKW2</accession>
<dbReference type="Proteomes" id="UP000573327">
    <property type="component" value="Unassembled WGS sequence"/>
</dbReference>
<keyword evidence="2" id="KW-1185">Reference proteome</keyword>
<dbReference type="EMBL" id="JACHJR010000001">
    <property type="protein sequence ID" value="MBB4950099.1"/>
    <property type="molecule type" value="Genomic_DNA"/>
</dbReference>
<protein>
    <recommendedName>
        <fullName evidence="3">DUF3291 domain-containing protein</fullName>
    </recommendedName>
</protein>
<sequence>MPTLPWTTPNAPRPDAQVLVMASRLEVGSLRHSPRFFLKSLSAWRQVRSAPGAVGASLIAQPLKGVFWTLSAWEDRKALYTYAKTEPHYSIMTSLRAVTKTSTFVFWEVGADQLPIDWADAKNRIAEQQRLDAADK</sequence>
<comment type="caution">
    <text evidence="1">The sequence shown here is derived from an EMBL/GenBank/DDBJ whole genome shotgun (WGS) entry which is preliminary data.</text>
</comment>
<name>A0A7W7WKW2_9ACTN</name>
<evidence type="ECO:0000313" key="1">
    <source>
        <dbReference type="EMBL" id="MBB4950099.1"/>
    </source>
</evidence>
<evidence type="ECO:0008006" key="3">
    <source>
        <dbReference type="Google" id="ProtNLM"/>
    </source>
</evidence>
<dbReference type="SUPFAM" id="SSF54909">
    <property type="entry name" value="Dimeric alpha+beta barrel"/>
    <property type="match status" value="1"/>
</dbReference>
<dbReference type="RefSeq" id="WP_184920973.1">
    <property type="nucleotide sequence ID" value="NZ_JACHJR010000001.1"/>
</dbReference>
<evidence type="ECO:0000313" key="2">
    <source>
        <dbReference type="Proteomes" id="UP000573327"/>
    </source>
</evidence>
<reference evidence="1 2" key="1">
    <citation type="submission" date="2020-08" db="EMBL/GenBank/DDBJ databases">
        <title>Sequencing the genomes of 1000 actinobacteria strains.</title>
        <authorList>
            <person name="Klenk H.-P."/>
        </authorList>
    </citation>
    <scope>NUCLEOTIDE SEQUENCE [LARGE SCALE GENOMIC DNA]</scope>
    <source>
        <strain evidence="1 2">DSM 44786</strain>
    </source>
</reference>
<dbReference type="InterPro" id="IPR011008">
    <property type="entry name" value="Dimeric_a/b-barrel"/>
</dbReference>
<organism evidence="1 2">
    <name type="scientific">Kitasatospora gansuensis</name>
    <dbReference type="NCBI Taxonomy" id="258050"/>
    <lineage>
        <taxon>Bacteria</taxon>
        <taxon>Bacillati</taxon>
        <taxon>Actinomycetota</taxon>
        <taxon>Actinomycetes</taxon>
        <taxon>Kitasatosporales</taxon>
        <taxon>Streptomycetaceae</taxon>
        <taxon>Kitasatospora</taxon>
    </lineage>
</organism>